<feature type="coiled-coil region" evidence="12">
    <location>
        <begin position="504"/>
        <end position="566"/>
    </location>
</feature>
<dbReference type="EMBL" id="JAPMSZ010000011">
    <property type="protein sequence ID" value="KAJ5083878.1"/>
    <property type="molecule type" value="Genomic_DNA"/>
</dbReference>
<dbReference type="InterPro" id="IPR027417">
    <property type="entry name" value="P-loop_NTPase"/>
</dbReference>
<keyword evidence="7 12" id="KW-0175">Coiled coil</keyword>
<feature type="compositionally biased region" description="Polar residues" evidence="13">
    <location>
        <begin position="47"/>
        <end position="59"/>
    </location>
</feature>
<dbReference type="InterPro" id="IPR027640">
    <property type="entry name" value="Kinesin-like_fam"/>
</dbReference>
<dbReference type="Gene3D" id="3.40.850.10">
    <property type="entry name" value="Kinesin motor domain"/>
    <property type="match status" value="1"/>
</dbReference>
<dbReference type="PRINTS" id="PR00380">
    <property type="entry name" value="KINESINHEAVY"/>
</dbReference>
<accession>A0A9W9JW91</accession>
<protein>
    <recommendedName>
        <fullName evidence="11">Kinesin-like protein</fullName>
    </recommendedName>
</protein>
<proteinExistence type="inferred from homology"/>
<dbReference type="GeneID" id="81398151"/>
<dbReference type="PROSITE" id="PS50067">
    <property type="entry name" value="KINESIN_MOTOR_2"/>
    <property type="match status" value="1"/>
</dbReference>
<evidence type="ECO:0000313" key="16">
    <source>
        <dbReference type="Proteomes" id="UP001141434"/>
    </source>
</evidence>
<dbReference type="InterPro" id="IPR036961">
    <property type="entry name" value="Kinesin_motor_dom_sf"/>
</dbReference>
<feature type="compositionally biased region" description="Low complexity" evidence="13">
    <location>
        <begin position="83"/>
        <end position="100"/>
    </location>
</feature>
<evidence type="ECO:0000256" key="3">
    <source>
        <dbReference type="ARBA" id="ARBA00022490"/>
    </source>
</evidence>
<feature type="region of interest" description="Disordered" evidence="13">
    <location>
        <begin position="238"/>
        <end position="266"/>
    </location>
</feature>
<evidence type="ECO:0000256" key="10">
    <source>
        <dbReference type="PROSITE-ProRule" id="PRU00283"/>
    </source>
</evidence>
<evidence type="ECO:0000256" key="8">
    <source>
        <dbReference type="ARBA" id="ARBA00023175"/>
    </source>
</evidence>
<dbReference type="AlphaFoldDB" id="A0A9W9JW91"/>
<sequence length="915" mass="101105">MEDENLTQTRVSTRTRIPQAGLREMTSATTNSRSGILPPGTIANKAASVSPTRPKTATNAPEARSGSARPAAGTTKTHNKGNSFASSTMSRSASTASRTTNGAFSATVGYGARPPPAMSRPHSSLSARKHTGPSIPRPATSLDTHPEDAAGSVLGKRKGTHIFSLSSSRIPSCPIPYGPSEPHQDGPRKAVVPPANISDLDETALCAELFNMDLQTSVTETTVSPSCVLKGPNPTPLVPAKPGSPHKVPVVTPARPSCKHPSVSLKRSPRKARAPLFLRKDSSIRDIDHTTGSEWDQDSKERTMEEFFTRMMSRMNQTGQESFGLKETVELYKTRINELESSRDGLTETNLTLRVELESLKSQLNTAENALKDAKRDQEIALDDLDRRQRVEMESIRQDSTKDSEALNAQHQEQIRELKRQFEREISDEKAARVRELGQLTSQSAMDTQKSEIELERKNREISSLQNDLQAARVDLDRECKTVQDLRHNLDTASSNSVTLESSIRALKARIEFLEGGREEQSEAFERCNQQMMDALAETEATKEKLRREETLRRKLHNQVQELKGNIRVFCRVRPSLNSEPASDLTPMQYPDHSEDAKEINVMGPEEKSSLGTVSRKNNTFTFDRVFGPSTQNAEVFDEISQLVQSALDGYNVCIFCYGQTGSGKTYTMSSLDGMIPRAVHQIWETAQSLEEKGWRYTMAGNFVEVYNENLNDLLGNPDELDKKKHDIRHDMQRGKTVITDITTVQLDSPEMVESILKHAAANRSVAATKANERSSRSHSVFILKLLGENHITGERSEGTLNLVDLAGSERLSHSGATGERLKETQNINRSLSSLGDVIAALGQGKEGGHIPYRNSKLTYLLQFSLGGNSKTLMFVMVSPLQVHLSESLTSLKFATKVHNTHIGTAKRQARVRDG</sequence>
<dbReference type="GO" id="GO:0008569">
    <property type="term" value="F:minus-end-directed microtubule motor activity"/>
    <property type="evidence" value="ECO:0007669"/>
    <property type="project" value="UniProtKB-ARBA"/>
</dbReference>
<comment type="subcellular location">
    <subcellularLocation>
        <location evidence="1">Cytoplasm</location>
        <location evidence="1">Cytoskeleton</location>
    </subcellularLocation>
</comment>
<evidence type="ECO:0000256" key="12">
    <source>
        <dbReference type="SAM" id="Coils"/>
    </source>
</evidence>
<feature type="compositionally biased region" description="Polar residues" evidence="13">
    <location>
        <begin position="1"/>
        <end position="16"/>
    </location>
</feature>
<evidence type="ECO:0000256" key="1">
    <source>
        <dbReference type="ARBA" id="ARBA00004245"/>
    </source>
</evidence>
<name>A0A9W9JW91_9EURO</name>
<evidence type="ECO:0000256" key="4">
    <source>
        <dbReference type="ARBA" id="ARBA00022701"/>
    </source>
</evidence>
<reference evidence="15" key="2">
    <citation type="journal article" date="2023" name="IMA Fungus">
        <title>Comparative genomic study of the Penicillium genus elucidates a diverse pangenome and 15 lateral gene transfer events.</title>
        <authorList>
            <person name="Petersen C."/>
            <person name="Sorensen T."/>
            <person name="Nielsen M.R."/>
            <person name="Sondergaard T.E."/>
            <person name="Sorensen J.L."/>
            <person name="Fitzpatrick D.A."/>
            <person name="Frisvad J.C."/>
            <person name="Nielsen K.L."/>
        </authorList>
    </citation>
    <scope>NUCLEOTIDE SEQUENCE</scope>
    <source>
        <strain evidence="15">IBT 34128</strain>
    </source>
</reference>
<dbReference type="GO" id="GO:0007018">
    <property type="term" value="P:microtubule-based movement"/>
    <property type="evidence" value="ECO:0007669"/>
    <property type="project" value="InterPro"/>
</dbReference>
<evidence type="ECO:0000256" key="13">
    <source>
        <dbReference type="SAM" id="MobiDB-lite"/>
    </source>
</evidence>
<organism evidence="15 16">
    <name type="scientific">Penicillium alfredii</name>
    <dbReference type="NCBI Taxonomy" id="1506179"/>
    <lineage>
        <taxon>Eukaryota</taxon>
        <taxon>Fungi</taxon>
        <taxon>Dikarya</taxon>
        <taxon>Ascomycota</taxon>
        <taxon>Pezizomycotina</taxon>
        <taxon>Eurotiomycetes</taxon>
        <taxon>Eurotiomycetidae</taxon>
        <taxon>Eurotiales</taxon>
        <taxon>Aspergillaceae</taxon>
        <taxon>Penicillium</taxon>
    </lineage>
</organism>
<keyword evidence="3" id="KW-0963">Cytoplasm</keyword>
<dbReference type="InterPro" id="IPR001752">
    <property type="entry name" value="Kinesin_motor_dom"/>
</dbReference>
<keyword evidence="5 10" id="KW-0547">Nucleotide-binding</keyword>
<feature type="coiled-coil region" evidence="12">
    <location>
        <begin position="329"/>
        <end position="475"/>
    </location>
</feature>
<feature type="domain" description="Kinesin motor" evidence="14">
    <location>
        <begin position="566"/>
        <end position="901"/>
    </location>
</feature>
<dbReference type="InterPro" id="IPR019821">
    <property type="entry name" value="Kinesin_motor_CS"/>
</dbReference>
<dbReference type="PROSITE" id="PS00411">
    <property type="entry name" value="KINESIN_MOTOR_1"/>
    <property type="match status" value="1"/>
</dbReference>
<evidence type="ECO:0000313" key="15">
    <source>
        <dbReference type="EMBL" id="KAJ5083878.1"/>
    </source>
</evidence>
<keyword evidence="9" id="KW-0206">Cytoskeleton</keyword>
<feature type="binding site" evidence="10">
    <location>
        <begin position="659"/>
        <end position="666"/>
    </location>
    <ligand>
        <name>ATP</name>
        <dbReference type="ChEBI" id="CHEBI:30616"/>
    </ligand>
</feature>
<dbReference type="GO" id="GO:0005524">
    <property type="term" value="F:ATP binding"/>
    <property type="evidence" value="ECO:0007669"/>
    <property type="project" value="UniProtKB-UniRule"/>
</dbReference>
<dbReference type="GO" id="GO:0005874">
    <property type="term" value="C:microtubule"/>
    <property type="evidence" value="ECO:0007669"/>
    <property type="project" value="UniProtKB-KW"/>
</dbReference>
<dbReference type="GO" id="GO:0090307">
    <property type="term" value="P:mitotic spindle assembly"/>
    <property type="evidence" value="ECO:0007669"/>
    <property type="project" value="UniProtKB-ARBA"/>
</dbReference>
<gene>
    <name evidence="15" type="ORF">NUU61_008457</name>
</gene>
<reference evidence="15" key="1">
    <citation type="submission" date="2022-11" db="EMBL/GenBank/DDBJ databases">
        <authorList>
            <person name="Petersen C."/>
        </authorList>
    </citation>
    <scope>NUCLEOTIDE SEQUENCE</scope>
    <source>
        <strain evidence="15">IBT 34128</strain>
    </source>
</reference>
<evidence type="ECO:0000256" key="2">
    <source>
        <dbReference type="ARBA" id="ARBA00010899"/>
    </source>
</evidence>
<evidence type="ECO:0000256" key="11">
    <source>
        <dbReference type="RuleBase" id="RU000394"/>
    </source>
</evidence>
<dbReference type="OrthoDB" id="3176171at2759"/>
<evidence type="ECO:0000256" key="7">
    <source>
        <dbReference type="ARBA" id="ARBA00023054"/>
    </source>
</evidence>
<dbReference type="RefSeq" id="XP_056507275.1">
    <property type="nucleotide sequence ID" value="XM_056658982.1"/>
</dbReference>
<dbReference type="Pfam" id="PF00225">
    <property type="entry name" value="Kinesin"/>
    <property type="match status" value="1"/>
</dbReference>
<dbReference type="PANTHER" id="PTHR47972:SF45">
    <property type="entry name" value="PROTEIN CLARET SEGREGATIONAL"/>
    <property type="match status" value="1"/>
</dbReference>
<keyword evidence="8 10" id="KW-0505">Motor protein</keyword>
<evidence type="ECO:0000256" key="5">
    <source>
        <dbReference type="ARBA" id="ARBA00022741"/>
    </source>
</evidence>
<dbReference type="PANTHER" id="PTHR47972">
    <property type="entry name" value="KINESIN-LIKE PROTEIN KLP-3"/>
    <property type="match status" value="1"/>
</dbReference>
<feature type="region of interest" description="Disordered" evidence="13">
    <location>
        <begin position="1"/>
        <end position="152"/>
    </location>
</feature>
<keyword evidence="6 10" id="KW-0067">ATP-binding</keyword>
<comment type="similarity">
    <text evidence="2">Belongs to the TRAFAC class myosin-kinesin ATPase superfamily. Kinesin family. KIN-14 subfamily.</text>
</comment>
<evidence type="ECO:0000256" key="6">
    <source>
        <dbReference type="ARBA" id="ARBA00022840"/>
    </source>
</evidence>
<dbReference type="FunFam" id="3.40.850.10:FF:000065">
    <property type="entry name" value="Kinesin-like protein"/>
    <property type="match status" value="1"/>
</dbReference>
<dbReference type="SMART" id="SM00129">
    <property type="entry name" value="KISc"/>
    <property type="match status" value="1"/>
</dbReference>
<dbReference type="GO" id="GO:0008017">
    <property type="term" value="F:microtubule binding"/>
    <property type="evidence" value="ECO:0007669"/>
    <property type="project" value="InterPro"/>
</dbReference>
<evidence type="ECO:0000256" key="9">
    <source>
        <dbReference type="ARBA" id="ARBA00023212"/>
    </source>
</evidence>
<dbReference type="Proteomes" id="UP001141434">
    <property type="component" value="Unassembled WGS sequence"/>
</dbReference>
<dbReference type="CDD" id="cd01366">
    <property type="entry name" value="KISc_C_terminal"/>
    <property type="match status" value="1"/>
</dbReference>
<keyword evidence="16" id="KW-1185">Reference proteome</keyword>
<dbReference type="SUPFAM" id="SSF52540">
    <property type="entry name" value="P-loop containing nucleoside triphosphate hydrolases"/>
    <property type="match status" value="1"/>
</dbReference>
<keyword evidence="4 11" id="KW-0493">Microtubule</keyword>
<comment type="caution">
    <text evidence="15">The sequence shown here is derived from an EMBL/GenBank/DDBJ whole genome shotgun (WGS) entry which is preliminary data.</text>
</comment>
<evidence type="ECO:0000259" key="14">
    <source>
        <dbReference type="PROSITE" id="PS50067"/>
    </source>
</evidence>